<dbReference type="Pfam" id="PF04500">
    <property type="entry name" value="FLYWCH"/>
    <property type="match status" value="1"/>
</dbReference>
<keyword evidence="6" id="KW-1185">Reference proteome</keyword>
<comment type="caution">
    <text evidence="5">The sequence shown here is derived from an EMBL/GenBank/DDBJ whole genome shotgun (WGS) entry which is preliminary data.</text>
</comment>
<dbReference type="Proteomes" id="UP000823941">
    <property type="component" value="Chromosome 6"/>
</dbReference>
<dbReference type="Gene3D" id="2.20.25.240">
    <property type="match status" value="1"/>
</dbReference>
<protein>
    <recommendedName>
        <fullName evidence="4">FLYWCH-type domain-containing protein</fullName>
    </recommendedName>
</protein>
<keyword evidence="1" id="KW-0479">Metal-binding</keyword>
<evidence type="ECO:0000259" key="4">
    <source>
        <dbReference type="Pfam" id="PF04500"/>
    </source>
</evidence>
<keyword evidence="3" id="KW-0862">Zinc</keyword>
<accession>A0ABQ7QY34</accession>
<evidence type="ECO:0000313" key="6">
    <source>
        <dbReference type="Proteomes" id="UP000823941"/>
    </source>
</evidence>
<evidence type="ECO:0000313" key="5">
    <source>
        <dbReference type="EMBL" id="KAG7309914.1"/>
    </source>
</evidence>
<name>A0ABQ7QY34_PLUXY</name>
<organism evidence="5 6">
    <name type="scientific">Plutella xylostella</name>
    <name type="common">Diamondback moth</name>
    <name type="synonym">Plutella maculipennis</name>
    <dbReference type="NCBI Taxonomy" id="51655"/>
    <lineage>
        <taxon>Eukaryota</taxon>
        <taxon>Metazoa</taxon>
        <taxon>Ecdysozoa</taxon>
        <taxon>Arthropoda</taxon>
        <taxon>Hexapoda</taxon>
        <taxon>Insecta</taxon>
        <taxon>Pterygota</taxon>
        <taxon>Neoptera</taxon>
        <taxon>Endopterygota</taxon>
        <taxon>Lepidoptera</taxon>
        <taxon>Glossata</taxon>
        <taxon>Ditrysia</taxon>
        <taxon>Yponomeutoidea</taxon>
        <taxon>Plutellidae</taxon>
        <taxon>Plutella</taxon>
    </lineage>
</organism>
<evidence type="ECO:0000256" key="2">
    <source>
        <dbReference type="ARBA" id="ARBA00022771"/>
    </source>
</evidence>
<evidence type="ECO:0000256" key="3">
    <source>
        <dbReference type="ARBA" id="ARBA00022833"/>
    </source>
</evidence>
<proteinExistence type="predicted"/>
<dbReference type="InterPro" id="IPR007588">
    <property type="entry name" value="Znf_FLYWCH"/>
</dbReference>
<keyword evidence="2" id="KW-0863">Zinc-finger</keyword>
<feature type="domain" description="FLYWCH-type" evidence="4">
    <location>
        <begin position="2"/>
        <end position="60"/>
    </location>
</feature>
<reference evidence="5 6" key="1">
    <citation type="submission" date="2021-06" db="EMBL/GenBank/DDBJ databases">
        <title>A haploid diamondback moth (Plutella xylostella L.) genome assembly resolves 31 chromosomes and identifies a diamide resistance mutation.</title>
        <authorList>
            <person name="Ward C.M."/>
            <person name="Perry K.D."/>
            <person name="Baker G."/>
            <person name="Powis K."/>
            <person name="Heckel D.G."/>
            <person name="Baxter S.W."/>
        </authorList>
    </citation>
    <scope>NUCLEOTIDE SEQUENCE [LARGE SCALE GENOMIC DNA]</scope>
    <source>
        <strain evidence="5 6">LV</strain>
        <tissue evidence="5">Single pupa</tissue>
    </source>
</reference>
<dbReference type="EMBL" id="JAHIBW010000006">
    <property type="protein sequence ID" value="KAG7309914.1"/>
    <property type="molecule type" value="Genomic_DNA"/>
</dbReference>
<evidence type="ECO:0000256" key="1">
    <source>
        <dbReference type="ARBA" id="ARBA00022723"/>
    </source>
</evidence>
<gene>
    <name evidence="5" type="ORF">JYU34_004428</name>
</gene>
<sequence length="74" mass="8745">MIKTSDLKKAFIFQGFTYNRPRRKGDGLRLFCSSYRRGCKALVFTTKEFNLVEVTGFHTHPRPRLHYCCRDSLK</sequence>